<proteinExistence type="predicted"/>
<dbReference type="RefSeq" id="WP_252442679.1">
    <property type="nucleotide sequence ID" value="NZ_JAMWYK010000002.1"/>
</dbReference>
<sequence>MKQQKEFKENTLESIGRYFEDWNLDQVKVKRVFDEKNKPTNEVDYIISMSRTSRE</sequence>
<protein>
    <submittedName>
        <fullName evidence="1">Uncharacterized protein</fullName>
    </submittedName>
</protein>
<gene>
    <name evidence="1" type="ORF">NFX39_02400</name>
</gene>
<dbReference type="Proteomes" id="UP001523234">
    <property type="component" value="Unassembled WGS sequence"/>
</dbReference>
<accession>A0ABT0ZPP8</accession>
<evidence type="ECO:0000313" key="1">
    <source>
        <dbReference type="EMBL" id="MCO0831947.1"/>
    </source>
</evidence>
<comment type="caution">
    <text evidence="1">The sequence shown here is derived from an EMBL/GenBank/DDBJ whole genome shotgun (WGS) entry which is preliminary data.</text>
</comment>
<evidence type="ECO:0000313" key="2">
    <source>
        <dbReference type="Proteomes" id="UP001523234"/>
    </source>
</evidence>
<name>A0ABT0ZPP8_9LACO</name>
<keyword evidence="2" id="KW-1185">Reference proteome</keyword>
<organism evidence="1 2">
    <name type="scientific">Fructobacillus apis</name>
    <dbReference type="NCBI Taxonomy" id="2935017"/>
    <lineage>
        <taxon>Bacteria</taxon>
        <taxon>Bacillati</taxon>
        <taxon>Bacillota</taxon>
        <taxon>Bacilli</taxon>
        <taxon>Lactobacillales</taxon>
        <taxon>Lactobacillaceae</taxon>
        <taxon>Fructobacillus</taxon>
    </lineage>
</organism>
<reference evidence="1 2" key="1">
    <citation type="submission" date="2022-06" db="EMBL/GenBank/DDBJ databases">
        <title>Fructobacillus taiwanensis sp. nov., isolated from the honeybee.</title>
        <authorList>
            <person name="Chen Y.-S."/>
            <person name="Wang L.-T."/>
            <person name="Lee Y.-S."/>
            <person name="Chang Y.-C."/>
            <person name="Wu H.-C."/>
            <person name="Liao C.-Y."/>
            <person name="Chen W.-H."/>
            <person name="Deng J.-N."/>
            <person name="Wang Y.-H."/>
        </authorList>
    </citation>
    <scope>NUCLEOTIDE SEQUENCE [LARGE SCALE GENOMIC DNA]</scope>
    <source>
        <strain evidence="1 2">W13</strain>
    </source>
</reference>
<dbReference type="EMBL" id="JAMWYK010000002">
    <property type="protein sequence ID" value="MCO0831947.1"/>
    <property type="molecule type" value="Genomic_DNA"/>
</dbReference>